<dbReference type="EMBL" id="HG792024">
    <property type="protein sequence ID" value="CDM38279.1"/>
    <property type="molecule type" value="Genomic_DNA"/>
</dbReference>
<dbReference type="CDD" id="cd09272">
    <property type="entry name" value="RNase_HI_RT_Ty1"/>
    <property type="match status" value="1"/>
</dbReference>
<reference evidence="1" key="1">
    <citation type="journal article" date="2014" name="Nat. Commun.">
        <title>Multiple recent horizontal transfers of a large genomic region in cheese making fungi.</title>
        <authorList>
            <person name="Cheeseman K."/>
            <person name="Ropars J."/>
            <person name="Renault P."/>
            <person name="Dupont J."/>
            <person name="Gouzy J."/>
            <person name="Branca A."/>
            <person name="Abraham A.L."/>
            <person name="Ceppi M."/>
            <person name="Conseiller E."/>
            <person name="Debuchy R."/>
            <person name="Malagnac F."/>
            <person name="Goarin A."/>
            <person name="Silar P."/>
            <person name="Lacoste S."/>
            <person name="Sallet E."/>
            <person name="Bensimon A."/>
            <person name="Giraud T."/>
            <person name="Brygoo Y."/>
        </authorList>
    </citation>
    <scope>NUCLEOTIDE SEQUENCE [LARGE SCALE GENOMIC DNA]</scope>
    <source>
        <strain evidence="1">FM164</strain>
    </source>
</reference>
<keyword evidence="2" id="KW-1185">Reference proteome</keyword>
<gene>
    <name evidence="1" type="ORF">PROQFM164_S10g000093</name>
</gene>
<organism evidence="1 2">
    <name type="scientific">Penicillium roqueforti (strain FM164)</name>
    <dbReference type="NCBI Taxonomy" id="1365484"/>
    <lineage>
        <taxon>Eukaryota</taxon>
        <taxon>Fungi</taxon>
        <taxon>Dikarya</taxon>
        <taxon>Ascomycota</taxon>
        <taxon>Pezizomycotina</taxon>
        <taxon>Eurotiomycetes</taxon>
        <taxon>Eurotiomycetidae</taxon>
        <taxon>Eurotiales</taxon>
        <taxon>Aspergillaceae</taxon>
        <taxon>Penicillium</taxon>
    </lineage>
</organism>
<dbReference type="OrthoDB" id="3799035at2759"/>
<accession>W6QW04</accession>
<evidence type="ECO:0000313" key="1">
    <source>
        <dbReference type="EMBL" id="CDM38279.1"/>
    </source>
</evidence>
<dbReference type="AlphaFoldDB" id="W6QW04"/>
<protein>
    <submittedName>
        <fullName evidence="1">Probable transposable element</fullName>
    </submittedName>
</protein>
<evidence type="ECO:0000313" key="2">
    <source>
        <dbReference type="Proteomes" id="UP000030686"/>
    </source>
</evidence>
<dbReference type="STRING" id="1365484.W6QW04"/>
<sequence>MEVGLILWTSKKQPCVALSTTESEYIAEVLAVQEAIWLSQLLSEIEGSVKFMKIPTAEMAADGLTTPLGRVMFKRWISQIGLSVYNMG</sequence>
<proteinExistence type="predicted"/>
<name>W6QW04_PENRF</name>
<dbReference type="Proteomes" id="UP000030686">
    <property type="component" value="Unassembled WGS sequence"/>
</dbReference>